<comment type="caution">
    <text evidence="2">The sequence shown here is derived from an EMBL/GenBank/DDBJ whole genome shotgun (WGS) entry which is preliminary data.</text>
</comment>
<dbReference type="OMA" id="VYDECTY"/>
<feature type="region of interest" description="Disordered" evidence="1">
    <location>
        <begin position="1"/>
        <end position="104"/>
    </location>
</feature>
<dbReference type="Proteomes" id="UP000184267">
    <property type="component" value="Unassembled WGS sequence"/>
</dbReference>
<keyword evidence="3" id="KW-1185">Reference proteome</keyword>
<evidence type="ECO:0000313" key="3">
    <source>
        <dbReference type="Proteomes" id="UP000184267"/>
    </source>
</evidence>
<evidence type="ECO:0000256" key="1">
    <source>
        <dbReference type="SAM" id="MobiDB-lite"/>
    </source>
</evidence>
<proteinExistence type="predicted"/>
<name>A0A1M2V7T7_TRAPU</name>
<organism evidence="2 3">
    <name type="scientific">Trametes pubescens</name>
    <name type="common">White-rot fungus</name>
    <dbReference type="NCBI Taxonomy" id="154538"/>
    <lineage>
        <taxon>Eukaryota</taxon>
        <taxon>Fungi</taxon>
        <taxon>Dikarya</taxon>
        <taxon>Basidiomycota</taxon>
        <taxon>Agaricomycotina</taxon>
        <taxon>Agaricomycetes</taxon>
        <taxon>Polyporales</taxon>
        <taxon>Polyporaceae</taxon>
        <taxon>Trametes</taxon>
    </lineage>
</organism>
<dbReference type="AlphaFoldDB" id="A0A1M2V7T7"/>
<evidence type="ECO:0000313" key="2">
    <source>
        <dbReference type="EMBL" id="OJT03576.1"/>
    </source>
</evidence>
<accession>A0A1M2V7T7</accession>
<feature type="compositionally biased region" description="Acidic residues" evidence="1">
    <location>
        <begin position="80"/>
        <end position="104"/>
    </location>
</feature>
<gene>
    <name evidence="2" type="ORF">TRAPUB_5752</name>
</gene>
<dbReference type="EMBL" id="MNAD01001604">
    <property type="protein sequence ID" value="OJT03576.1"/>
    <property type="molecule type" value="Genomic_DNA"/>
</dbReference>
<reference evidence="2 3" key="1">
    <citation type="submission" date="2016-10" db="EMBL/GenBank/DDBJ databases">
        <title>Genome sequence of the basidiomycete white-rot fungus Trametes pubescens.</title>
        <authorList>
            <person name="Makela M.R."/>
            <person name="Granchi Z."/>
            <person name="Peng M."/>
            <person name="De Vries R.P."/>
            <person name="Grigoriev I."/>
            <person name="Riley R."/>
            <person name="Hilden K."/>
        </authorList>
    </citation>
    <scope>NUCLEOTIDE SEQUENCE [LARGE SCALE GENOMIC DNA]</scope>
    <source>
        <strain evidence="2 3">FBCC735</strain>
    </source>
</reference>
<protein>
    <submittedName>
        <fullName evidence="2">Uncharacterized protein</fullName>
    </submittedName>
</protein>
<feature type="compositionally biased region" description="Polar residues" evidence="1">
    <location>
        <begin position="1"/>
        <end position="12"/>
    </location>
</feature>
<dbReference type="OrthoDB" id="2751089at2759"/>
<sequence length="306" mass="33595">MSTRTPLSTISLSGGHAARPLFYDDKDEESWNADRTPTDENNAPLDPASGDTEGAIEVGAHTLSPSEAFSHRAISAPEASSDESSDDETYPDGEDEKGSDDDDDTMRRFLAFANRNRASGSSLPAILAQLNRAVEEADDGDSETAKLFVSCVAGVIRQERQIQTAVAEILEDDQLTVESPTTSEEGFPFCGRCATTRDSEEQRVFEAWLTRRAAFEELGVTRLDGADTEGFTLAQLEQRGKAPAKPLRRKLLKYLCEVDVYDECTYHGLRYPKPCAPHVKPDIRQSSRAYVVESGTIGNKTPQMHI</sequence>